<organism evidence="1 2">
    <name type="scientific">Desulfotignum phosphitoxidans DSM 13687</name>
    <dbReference type="NCBI Taxonomy" id="1286635"/>
    <lineage>
        <taxon>Bacteria</taxon>
        <taxon>Pseudomonadati</taxon>
        <taxon>Thermodesulfobacteriota</taxon>
        <taxon>Desulfobacteria</taxon>
        <taxon>Desulfobacterales</taxon>
        <taxon>Desulfobacteraceae</taxon>
        <taxon>Desulfotignum</taxon>
    </lineage>
</organism>
<protein>
    <recommendedName>
        <fullName evidence="3">Cytoplasmic protein</fullName>
    </recommendedName>
</protein>
<dbReference type="RefSeq" id="WP_006965218.1">
    <property type="nucleotide sequence ID" value="NZ_APJX01000003.1"/>
</dbReference>
<gene>
    <name evidence="1" type="ORF">Dpo_3c00370</name>
</gene>
<accession>S0FZ07</accession>
<keyword evidence="2" id="KW-1185">Reference proteome</keyword>
<reference evidence="1 2" key="1">
    <citation type="journal article" date="2013" name="Genome Announc.">
        <title>Draft Genome Sequence of Desulfotignum phosphitoxidans DSM 13687 Strain FiPS-3.</title>
        <authorList>
            <person name="Poehlein A."/>
            <person name="Daniel R."/>
            <person name="Simeonova D.D."/>
        </authorList>
    </citation>
    <scope>NUCLEOTIDE SEQUENCE [LARGE SCALE GENOMIC DNA]</scope>
    <source>
        <strain evidence="1 2">DSM 13687</strain>
    </source>
</reference>
<evidence type="ECO:0008006" key="3">
    <source>
        <dbReference type="Google" id="ProtNLM"/>
    </source>
</evidence>
<dbReference type="EMBL" id="APJX01000003">
    <property type="protein sequence ID" value="EMS79895.1"/>
    <property type="molecule type" value="Genomic_DNA"/>
</dbReference>
<dbReference type="OrthoDB" id="5420148at2"/>
<dbReference type="Proteomes" id="UP000014216">
    <property type="component" value="Unassembled WGS sequence"/>
</dbReference>
<evidence type="ECO:0000313" key="1">
    <source>
        <dbReference type="EMBL" id="EMS79895.1"/>
    </source>
</evidence>
<dbReference type="AlphaFoldDB" id="S0FZ07"/>
<sequence length="121" mass="13455">MSGNGGNPINIDFQVDRTHLYREETITDLKIANIQKLTPILPDGSNDPSRETVFVGNTQLGTPHGPVPIQARLKATTLEQAMDEFPQAMEAETRKVIQQFQKMEAEQKQANDSRIIVPGVQ</sequence>
<evidence type="ECO:0000313" key="2">
    <source>
        <dbReference type="Proteomes" id="UP000014216"/>
    </source>
</evidence>
<comment type="caution">
    <text evidence="1">The sequence shown here is derived from an EMBL/GenBank/DDBJ whole genome shotgun (WGS) entry which is preliminary data.</text>
</comment>
<proteinExistence type="predicted"/>
<name>S0FZ07_9BACT</name>